<gene>
    <name evidence="1" type="ORF">NKI33_33635</name>
</gene>
<proteinExistence type="predicted"/>
<reference evidence="1 2" key="1">
    <citation type="journal article" date="2024" name="Proc. Natl. Acad. Sci. U.S.A.">
        <title>The evolutionary genomics of adaptation to stress in wild rhizobium bacteria.</title>
        <authorList>
            <person name="Kehlet-Delgado H."/>
            <person name="Montoya A.P."/>
            <person name="Jensen K.T."/>
            <person name="Wendlandt C.E."/>
            <person name="Dexheimer C."/>
            <person name="Roberts M."/>
            <person name="Torres Martinez L."/>
            <person name="Friesen M.L."/>
            <person name="Griffitts J.S."/>
            <person name="Porter S.S."/>
        </authorList>
    </citation>
    <scope>NUCLEOTIDE SEQUENCE [LARGE SCALE GENOMIC DNA]</scope>
    <source>
        <strain evidence="1 2">M0729</strain>
    </source>
</reference>
<accession>A0ABV1YRM8</accession>
<organism evidence="1 2">
    <name type="scientific">Mesorhizobium opportunistum</name>
    <dbReference type="NCBI Taxonomy" id="593909"/>
    <lineage>
        <taxon>Bacteria</taxon>
        <taxon>Pseudomonadati</taxon>
        <taxon>Pseudomonadota</taxon>
        <taxon>Alphaproteobacteria</taxon>
        <taxon>Hyphomicrobiales</taxon>
        <taxon>Phyllobacteriaceae</taxon>
        <taxon>Mesorhizobium</taxon>
    </lineage>
</organism>
<dbReference type="Proteomes" id="UP001464387">
    <property type="component" value="Unassembled WGS sequence"/>
</dbReference>
<name>A0ABV1YRM8_9HYPH</name>
<sequence length="78" mass="8438">MAVGELQPDDKLSRLLASGWSVVGYSTTMMAAGRMTHSVLLQKEHVLISATIVAEGDHEIGRAFTMLAPAPDTKKRRS</sequence>
<dbReference type="EMBL" id="JAMYPJ010000133">
    <property type="protein sequence ID" value="MER8937845.1"/>
    <property type="molecule type" value="Genomic_DNA"/>
</dbReference>
<protein>
    <submittedName>
        <fullName evidence="1">Uncharacterized protein</fullName>
    </submittedName>
</protein>
<keyword evidence="2" id="KW-1185">Reference proteome</keyword>
<evidence type="ECO:0000313" key="2">
    <source>
        <dbReference type="Proteomes" id="UP001464387"/>
    </source>
</evidence>
<dbReference type="RefSeq" id="WP_023765213.1">
    <property type="nucleotide sequence ID" value="NZ_CP097252.1"/>
</dbReference>
<comment type="caution">
    <text evidence="1">The sequence shown here is derived from an EMBL/GenBank/DDBJ whole genome shotgun (WGS) entry which is preliminary data.</text>
</comment>
<evidence type="ECO:0000313" key="1">
    <source>
        <dbReference type="EMBL" id="MER8937845.1"/>
    </source>
</evidence>